<protein>
    <submittedName>
        <fullName evidence="3">StAR-related lipid transfer protein 9</fullName>
    </submittedName>
</protein>
<accession>G5BHT4</accession>
<keyword evidence="2" id="KW-0067">ATP-binding</keyword>
<dbReference type="Proteomes" id="UP000006813">
    <property type="component" value="Unassembled WGS sequence"/>
</dbReference>
<dbReference type="GO" id="GO:0051225">
    <property type="term" value="P:spindle assembly"/>
    <property type="evidence" value="ECO:0007669"/>
    <property type="project" value="TreeGrafter"/>
</dbReference>
<reference evidence="3 4" key="1">
    <citation type="journal article" date="2011" name="Nature">
        <title>Genome sequencing reveals insights into physiology and longevity of the naked mole rat.</title>
        <authorList>
            <person name="Kim E.B."/>
            <person name="Fang X."/>
            <person name="Fushan A.A."/>
            <person name="Huang Z."/>
            <person name="Lobanov A.V."/>
            <person name="Han L."/>
            <person name="Marino S.M."/>
            <person name="Sun X."/>
            <person name="Turanov A.A."/>
            <person name="Yang P."/>
            <person name="Yim S.H."/>
            <person name="Zhao X."/>
            <person name="Kasaikina M.V."/>
            <person name="Stoletzki N."/>
            <person name="Peng C."/>
            <person name="Polak P."/>
            <person name="Xiong Z."/>
            <person name="Kiezun A."/>
            <person name="Zhu Y."/>
            <person name="Chen Y."/>
            <person name="Kryukov G.V."/>
            <person name="Zhang Q."/>
            <person name="Peshkin L."/>
            <person name="Yang L."/>
            <person name="Bronson R.T."/>
            <person name="Buffenstein R."/>
            <person name="Wang B."/>
            <person name="Han C."/>
            <person name="Li Q."/>
            <person name="Chen L."/>
            <person name="Zhao W."/>
            <person name="Sunyaev S.R."/>
            <person name="Park T.J."/>
            <person name="Zhang G."/>
            <person name="Wang J."/>
            <person name="Gladyshev V.N."/>
        </authorList>
    </citation>
    <scope>NUCLEOTIDE SEQUENCE [LARGE SCALE GENOMIC DNA]</scope>
</reference>
<dbReference type="GO" id="GO:0003777">
    <property type="term" value="F:microtubule motor activity"/>
    <property type="evidence" value="ECO:0007669"/>
    <property type="project" value="TreeGrafter"/>
</dbReference>
<organism evidence="3 4">
    <name type="scientific">Heterocephalus glaber</name>
    <name type="common">Naked mole rat</name>
    <dbReference type="NCBI Taxonomy" id="10181"/>
    <lineage>
        <taxon>Eukaryota</taxon>
        <taxon>Metazoa</taxon>
        <taxon>Chordata</taxon>
        <taxon>Craniata</taxon>
        <taxon>Vertebrata</taxon>
        <taxon>Euteleostomi</taxon>
        <taxon>Mammalia</taxon>
        <taxon>Eutheria</taxon>
        <taxon>Euarchontoglires</taxon>
        <taxon>Glires</taxon>
        <taxon>Rodentia</taxon>
        <taxon>Hystricomorpha</taxon>
        <taxon>Bathyergidae</taxon>
        <taxon>Heterocephalus</taxon>
    </lineage>
</organism>
<name>G5BHT4_HETGA</name>
<evidence type="ECO:0000256" key="2">
    <source>
        <dbReference type="ARBA" id="ARBA00022840"/>
    </source>
</evidence>
<dbReference type="InterPro" id="IPR036961">
    <property type="entry name" value="Kinesin_motor_dom_sf"/>
</dbReference>
<dbReference type="GO" id="GO:0005634">
    <property type="term" value="C:nucleus"/>
    <property type="evidence" value="ECO:0007669"/>
    <property type="project" value="TreeGrafter"/>
</dbReference>
<sequence length="105" mass="12459">MENMGVAVRVWPLSKRETKEGGKITVEIYEKVAKIRNIRVDSLPESFGDSREKVMAFSFDYCYWSVNPEDPQYAFQDVLFRKRSRRQTGLSNWLRNDKYVHGMFQ</sequence>
<dbReference type="EMBL" id="JH170400">
    <property type="protein sequence ID" value="EHB08845.1"/>
    <property type="molecule type" value="Genomic_DNA"/>
</dbReference>
<dbReference type="STRING" id="10181.G5BHT4"/>
<proteinExistence type="predicted"/>
<evidence type="ECO:0000313" key="3">
    <source>
        <dbReference type="EMBL" id="EHB08845.1"/>
    </source>
</evidence>
<dbReference type="PANTHER" id="PTHR47117:SF1">
    <property type="entry name" value="STAR-RELATED LIPID TRANSFER PROTEIN 9"/>
    <property type="match status" value="1"/>
</dbReference>
<dbReference type="AlphaFoldDB" id="G5BHT4"/>
<evidence type="ECO:0000256" key="1">
    <source>
        <dbReference type="ARBA" id="ARBA00022741"/>
    </source>
</evidence>
<dbReference type="GO" id="GO:0005737">
    <property type="term" value="C:cytoplasm"/>
    <property type="evidence" value="ECO:0007669"/>
    <property type="project" value="TreeGrafter"/>
</dbReference>
<dbReference type="GO" id="GO:0008017">
    <property type="term" value="F:microtubule binding"/>
    <property type="evidence" value="ECO:0007669"/>
    <property type="project" value="TreeGrafter"/>
</dbReference>
<dbReference type="InParanoid" id="G5BHT4"/>
<dbReference type="GO" id="GO:0005524">
    <property type="term" value="F:ATP binding"/>
    <property type="evidence" value="ECO:0007669"/>
    <property type="project" value="UniProtKB-KW"/>
</dbReference>
<evidence type="ECO:0000313" key="4">
    <source>
        <dbReference type="Proteomes" id="UP000006813"/>
    </source>
</evidence>
<dbReference type="GO" id="GO:0005814">
    <property type="term" value="C:centriole"/>
    <property type="evidence" value="ECO:0007669"/>
    <property type="project" value="TreeGrafter"/>
</dbReference>
<gene>
    <name evidence="3" type="ORF">GW7_15189</name>
</gene>
<dbReference type="PANTHER" id="PTHR47117">
    <property type="entry name" value="STAR-RELATED LIPID TRANSFER PROTEIN 9"/>
    <property type="match status" value="1"/>
</dbReference>
<keyword evidence="1" id="KW-0547">Nucleotide-binding</keyword>
<dbReference type="Gene3D" id="3.40.850.10">
    <property type="entry name" value="Kinesin motor domain"/>
    <property type="match status" value="1"/>
</dbReference>